<evidence type="ECO:0000256" key="2">
    <source>
        <dbReference type="ARBA" id="ARBA00022723"/>
    </source>
</evidence>
<dbReference type="PANTHER" id="PTHR12112:SF39">
    <property type="entry name" value="EG:152A3.5 PROTEIN (FBGN0003116_PN PROTEIN)"/>
    <property type="match status" value="1"/>
</dbReference>
<dbReference type="STRING" id="1229662.W3XAS3"/>
<dbReference type="Gene3D" id="3.90.1640.10">
    <property type="entry name" value="inorganic pyrophosphatase (n-terminal core)"/>
    <property type="match status" value="1"/>
</dbReference>
<dbReference type="PANTHER" id="PTHR12112">
    <property type="entry name" value="BNIP - RELATED"/>
    <property type="match status" value="1"/>
</dbReference>
<dbReference type="eggNOG" id="KOG4129">
    <property type="taxonomic scope" value="Eukaryota"/>
</dbReference>
<dbReference type="SMART" id="SM01131">
    <property type="entry name" value="DHHA2"/>
    <property type="match status" value="1"/>
</dbReference>
<dbReference type="Pfam" id="PF02833">
    <property type="entry name" value="DHHA2"/>
    <property type="match status" value="1"/>
</dbReference>
<proteinExistence type="predicted"/>
<accession>W3XAS3</accession>
<dbReference type="GO" id="GO:0004309">
    <property type="term" value="F:exopolyphosphatase activity"/>
    <property type="evidence" value="ECO:0007669"/>
    <property type="project" value="TreeGrafter"/>
</dbReference>
<dbReference type="EMBL" id="KI912111">
    <property type="protein sequence ID" value="ETS83193.1"/>
    <property type="molecule type" value="Genomic_DNA"/>
</dbReference>
<reference evidence="7" key="1">
    <citation type="journal article" date="2015" name="BMC Genomics">
        <title>Genomic and transcriptomic analysis of the endophytic fungus Pestalotiopsis fici reveals its lifestyle and high potential for synthesis of natural products.</title>
        <authorList>
            <person name="Wang X."/>
            <person name="Zhang X."/>
            <person name="Liu L."/>
            <person name="Xiang M."/>
            <person name="Wang W."/>
            <person name="Sun X."/>
            <person name="Che Y."/>
            <person name="Guo L."/>
            <person name="Liu G."/>
            <person name="Guo L."/>
            <person name="Wang C."/>
            <person name="Yin W.B."/>
            <person name="Stadler M."/>
            <person name="Zhang X."/>
            <person name="Liu X."/>
        </authorList>
    </citation>
    <scope>NUCLEOTIDE SEQUENCE [LARGE SCALE GENOMIC DNA]</scope>
    <source>
        <strain evidence="7">W106-1 / CGMCC3.15140</strain>
    </source>
</reference>
<name>W3XAS3_PESFW</name>
<keyword evidence="7" id="KW-1185">Reference proteome</keyword>
<dbReference type="InterPro" id="IPR001667">
    <property type="entry name" value="DDH_dom"/>
</dbReference>
<dbReference type="Pfam" id="PF01368">
    <property type="entry name" value="DHH"/>
    <property type="match status" value="1"/>
</dbReference>
<dbReference type="Gene3D" id="3.10.310.20">
    <property type="entry name" value="DHHA2 domain"/>
    <property type="match status" value="1"/>
</dbReference>
<dbReference type="HOGENOM" id="CLU_019358_1_0_1"/>
<sequence length="400" mass="43780">MAPRVSLSAFLASAKSALASSTTKKQKLTFVVGNESADLDSLCSALLLAYLRTYTPPHTLHIPLCHLARDDLTLRPEFTEVLRRASASPDDVITLDDLSAASSASAGNLDADWLLVDHNCLTGRLEAYANRVIGCIDHHADEGRVPRDASPRVLEQSGSCASLVVDYCREAWDELKSKSAAAEEGEQVDAQLAALALGPIVIDTTNLEAKTKTTAYDVEAVRYLEGKLAANTEGRPPFDRTAYFTALAGLKEDISPLSMRDVLRKDYKEWDQGGLKLGTSSIPASFVNLRDKAGNGAQLAQVVEKWGDEKGLDLVAVMTAFKEAEGNFSRELMLVARSEKGVEAAKRFEHEYRGKLELNEWRGGELDHVTEAAWRKCWTQGKVENSRKQVAPMLRQAMTV</sequence>
<evidence type="ECO:0000259" key="5">
    <source>
        <dbReference type="SMART" id="SM01131"/>
    </source>
</evidence>
<keyword evidence="3" id="KW-0378">Hydrolase</keyword>
<dbReference type="InterPro" id="IPR038763">
    <property type="entry name" value="DHH_sf"/>
</dbReference>
<evidence type="ECO:0000313" key="7">
    <source>
        <dbReference type="Proteomes" id="UP000030651"/>
    </source>
</evidence>
<organism evidence="6 7">
    <name type="scientific">Pestalotiopsis fici (strain W106-1 / CGMCC3.15140)</name>
    <dbReference type="NCBI Taxonomy" id="1229662"/>
    <lineage>
        <taxon>Eukaryota</taxon>
        <taxon>Fungi</taxon>
        <taxon>Dikarya</taxon>
        <taxon>Ascomycota</taxon>
        <taxon>Pezizomycotina</taxon>
        <taxon>Sordariomycetes</taxon>
        <taxon>Xylariomycetidae</taxon>
        <taxon>Amphisphaeriales</taxon>
        <taxon>Sporocadaceae</taxon>
        <taxon>Pestalotiopsis</taxon>
    </lineage>
</organism>
<feature type="domain" description="DHHA2" evidence="5">
    <location>
        <begin position="244"/>
        <end position="398"/>
    </location>
</feature>
<dbReference type="Proteomes" id="UP000030651">
    <property type="component" value="Unassembled WGS sequence"/>
</dbReference>
<evidence type="ECO:0000256" key="1">
    <source>
        <dbReference type="ARBA" id="ARBA00001936"/>
    </source>
</evidence>
<dbReference type="FunCoup" id="W3XAS3">
    <property type="interactions" value="217"/>
</dbReference>
<dbReference type="GO" id="GO:0046872">
    <property type="term" value="F:metal ion binding"/>
    <property type="evidence" value="ECO:0007669"/>
    <property type="project" value="UniProtKB-KW"/>
</dbReference>
<dbReference type="OMA" id="TMTIFFN"/>
<dbReference type="KEGG" id="pfy:PFICI_05069"/>
<dbReference type="GO" id="GO:0005737">
    <property type="term" value="C:cytoplasm"/>
    <property type="evidence" value="ECO:0007669"/>
    <property type="project" value="InterPro"/>
</dbReference>
<dbReference type="GeneID" id="19270082"/>
<keyword evidence="4" id="KW-0464">Manganese</keyword>
<evidence type="ECO:0000313" key="6">
    <source>
        <dbReference type="EMBL" id="ETS83193.1"/>
    </source>
</evidence>
<evidence type="ECO:0000256" key="4">
    <source>
        <dbReference type="ARBA" id="ARBA00023211"/>
    </source>
</evidence>
<dbReference type="AlphaFoldDB" id="W3XAS3"/>
<protein>
    <recommendedName>
        <fullName evidence="5">DHHA2 domain-containing protein</fullName>
    </recommendedName>
</protein>
<dbReference type="InterPro" id="IPR038222">
    <property type="entry name" value="DHHA2_dom_sf"/>
</dbReference>
<dbReference type="RefSeq" id="XP_007831841.1">
    <property type="nucleotide sequence ID" value="XM_007833650.1"/>
</dbReference>
<dbReference type="InParanoid" id="W3XAS3"/>
<dbReference type="OrthoDB" id="374045at2759"/>
<evidence type="ECO:0000256" key="3">
    <source>
        <dbReference type="ARBA" id="ARBA00022801"/>
    </source>
</evidence>
<dbReference type="InterPro" id="IPR004097">
    <property type="entry name" value="DHHA2"/>
</dbReference>
<keyword evidence="2" id="KW-0479">Metal-binding</keyword>
<gene>
    <name evidence="6" type="ORF">PFICI_05069</name>
</gene>
<comment type="cofactor">
    <cofactor evidence="1">
        <name>Mn(2+)</name>
        <dbReference type="ChEBI" id="CHEBI:29035"/>
    </cofactor>
</comment>
<dbReference type="SUPFAM" id="SSF64182">
    <property type="entry name" value="DHH phosphoesterases"/>
    <property type="match status" value="1"/>
</dbReference>